<proteinExistence type="predicted"/>
<evidence type="ECO:0000313" key="3">
    <source>
        <dbReference type="Proteomes" id="UP001370348"/>
    </source>
</evidence>
<protein>
    <recommendedName>
        <fullName evidence="4">Transmembrane protein</fullName>
    </recommendedName>
</protein>
<keyword evidence="1" id="KW-0812">Transmembrane</keyword>
<gene>
    <name evidence="2" type="ORF">LZC94_00460</name>
</gene>
<dbReference type="RefSeq" id="WP_394825384.1">
    <property type="nucleotide sequence ID" value="NZ_CP089984.1"/>
</dbReference>
<evidence type="ECO:0000313" key="2">
    <source>
        <dbReference type="EMBL" id="WXB15750.1"/>
    </source>
</evidence>
<name>A0ABZ2M335_9BACT</name>
<dbReference type="EMBL" id="CP089984">
    <property type="protein sequence ID" value="WXB15750.1"/>
    <property type="molecule type" value="Genomic_DNA"/>
</dbReference>
<feature type="transmembrane region" description="Helical" evidence="1">
    <location>
        <begin position="53"/>
        <end position="74"/>
    </location>
</feature>
<keyword evidence="3" id="KW-1185">Reference proteome</keyword>
<keyword evidence="1" id="KW-1133">Transmembrane helix</keyword>
<feature type="transmembrane region" description="Helical" evidence="1">
    <location>
        <begin position="25"/>
        <end position="47"/>
    </location>
</feature>
<sequence length="200" mass="21244">MQHSFHSMHGASEPIRALKGHFRRLPFVFGLGLLGGGGGVLSYPLLFAPPGDLVSLGAGALSVFLGAGLVYTAYGEACSQCRAKMEDTYATLPLELVEQVRSAVLAAKMGDLDWIVLLTGVPLAPPHARLTASLELTYCPTCRQVGKLSSAQRRCLSDGTTVRRETSRPVVLSGFALSQALDVIVARNMALTRAQYGNGQ</sequence>
<accession>A0ABZ2M335</accession>
<dbReference type="Proteomes" id="UP001370348">
    <property type="component" value="Chromosome"/>
</dbReference>
<reference evidence="2 3" key="1">
    <citation type="submission" date="2021-12" db="EMBL/GenBank/DDBJ databases">
        <title>Discovery of the Pendulisporaceae a myxobacterial family with distinct sporulation behavior and unique specialized metabolism.</title>
        <authorList>
            <person name="Garcia R."/>
            <person name="Popoff A."/>
            <person name="Bader C.D."/>
            <person name="Loehr J."/>
            <person name="Walesch S."/>
            <person name="Walt C."/>
            <person name="Boldt J."/>
            <person name="Bunk B."/>
            <person name="Haeckl F.J.F.P.J."/>
            <person name="Gunesch A.P."/>
            <person name="Birkelbach J."/>
            <person name="Nuebel U."/>
            <person name="Pietschmann T."/>
            <person name="Bach T."/>
            <person name="Mueller R."/>
        </authorList>
    </citation>
    <scope>NUCLEOTIDE SEQUENCE [LARGE SCALE GENOMIC DNA]</scope>
    <source>
        <strain evidence="2 3">MSr11954</strain>
    </source>
</reference>
<organism evidence="2 3">
    <name type="scientific">Pendulispora albinea</name>
    <dbReference type="NCBI Taxonomy" id="2741071"/>
    <lineage>
        <taxon>Bacteria</taxon>
        <taxon>Pseudomonadati</taxon>
        <taxon>Myxococcota</taxon>
        <taxon>Myxococcia</taxon>
        <taxon>Myxococcales</taxon>
        <taxon>Sorangiineae</taxon>
        <taxon>Pendulisporaceae</taxon>
        <taxon>Pendulispora</taxon>
    </lineage>
</organism>
<evidence type="ECO:0008006" key="4">
    <source>
        <dbReference type="Google" id="ProtNLM"/>
    </source>
</evidence>
<keyword evidence="1" id="KW-0472">Membrane</keyword>
<evidence type="ECO:0000256" key="1">
    <source>
        <dbReference type="SAM" id="Phobius"/>
    </source>
</evidence>